<sequence>MATPEEKAKALEAALGQIEKQFGKGAIMKLGETQKLDIESISTGSLSLDVALGIGGLPMGRIVEIFGPESSGKTTLTLSVIAQAQKAGKVCAFIDAEHALDPIYAAKLGVDVKELLISQPDNGEQALEICDALVRSGAVDVVIVDSVAALTPKAEIEGEMGDPHVGLQARLMSQALRKLTGQIKNSNCLVVFINQIRMKIGVLFGNPETTTGGNALKFYASVRLDIRRVGSVKSGDEVIGNETRVKVVKNKVAPPFRQVDFQILYGEGISRNGELIELGVKHKLVNKSGSWFSYEGEKIGQGKANAMKWLTEHPEQAAILEQKLRAELLANPEKALLADIESEADQDISETESDF</sequence>
<dbReference type="PROSITE" id="PS50163">
    <property type="entry name" value="RECA_3"/>
    <property type="match status" value="1"/>
</dbReference>
<evidence type="ECO:0000256" key="11">
    <source>
        <dbReference type="RuleBase" id="RU000526"/>
    </source>
</evidence>
<feature type="binding site" evidence="10">
    <location>
        <begin position="67"/>
        <end position="74"/>
    </location>
    <ligand>
        <name>ATP</name>
        <dbReference type="ChEBI" id="CHEBI:30616"/>
    </ligand>
</feature>
<dbReference type="AlphaFoldDB" id="A0A1V4B4A5"/>
<dbReference type="STRING" id="733.B0186_00300"/>
<keyword evidence="8 10" id="KW-0234">DNA repair</keyword>
<dbReference type="GO" id="GO:0006310">
    <property type="term" value="P:DNA recombination"/>
    <property type="evidence" value="ECO:0007669"/>
    <property type="project" value="UniProtKB-UniRule"/>
</dbReference>
<keyword evidence="17" id="KW-1185">Reference proteome</keyword>
<dbReference type="InterPro" id="IPR023400">
    <property type="entry name" value="RecA_C_sf"/>
</dbReference>
<comment type="subcellular location">
    <subcellularLocation>
        <location evidence="10">Cytoplasm</location>
    </subcellularLocation>
</comment>
<evidence type="ECO:0000259" key="13">
    <source>
        <dbReference type="PROSITE" id="PS50162"/>
    </source>
</evidence>
<dbReference type="GO" id="GO:0140664">
    <property type="term" value="F:ATP-dependent DNA damage sensor activity"/>
    <property type="evidence" value="ECO:0007669"/>
    <property type="project" value="InterPro"/>
</dbReference>
<keyword evidence="5 10" id="KW-0067">ATP-binding</keyword>
<proteinExistence type="inferred from homology"/>
<keyword evidence="10" id="KW-0963">Cytoplasm</keyword>
<dbReference type="PROSITE" id="PS00321">
    <property type="entry name" value="RECA_1"/>
    <property type="match status" value="1"/>
</dbReference>
<evidence type="ECO:0000313" key="17">
    <source>
        <dbReference type="Proteomes" id="UP000254329"/>
    </source>
</evidence>
<keyword evidence="3 10" id="KW-0547">Nucleotide-binding</keyword>
<dbReference type="SUPFAM" id="SSF52540">
    <property type="entry name" value="P-loop containing nucleoside triphosphate hydrolases"/>
    <property type="match status" value="1"/>
</dbReference>
<dbReference type="HAMAP" id="MF_00268">
    <property type="entry name" value="RecA"/>
    <property type="match status" value="1"/>
</dbReference>
<gene>
    <name evidence="10 15" type="primary">recA</name>
    <name evidence="15" type="ORF">NCTC1659_00546</name>
    <name evidence="16" type="ORF">NCTC8540_02031</name>
</gene>
<evidence type="ECO:0000256" key="9">
    <source>
        <dbReference type="ARBA" id="ARBA00023236"/>
    </source>
</evidence>
<comment type="similarity">
    <text evidence="1 10 12">Belongs to the RecA family.</text>
</comment>
<dbReference type="OrthoDB" id="9776733at2"/>
<evidence type="ECO:0000256" key="2">
    <source>
        <dbReference type="ARBA" id="ARBA00015553"/>
    </source>
</evidence>
<dbReference type="InterPro" id="IPR020587">
    <property type="entry name" value="RecA_monomer-monomer_interface"/>
</dbReference>
<reference evidence="17 18" key="1">
    <citation type="submission" date="2018-06" db="EMBL/GenBank/DDBJ databases">
        <authorList>
            <consortium name="Pathogen Informatics"/>
            <person name="Doyle S."/>
        </authorList>
    </citation>
    <scope>NUCLEOTIDE SEQUENCE [LARGE SCALE GENOMIC DNA]</scope>
    <source>
        <strain evidence="15 17">NCTC1659</strain>
        <strain evidence="16 18">NCTC8540</strain>
    </source>
</reference>
<dbReference type="FunFam" id="3.40.50.300:FF:000087">
    <property type="entry name" value="Recombinase RecA"/>
    <property type="match status" value="1"/>
</dbReference>
<evidence type="ECO:0000256" key="8">
    <source>
        <dbReference type="ARBA" id="ARBA00023204"/>
    </source>
</evidence>
<evidence type="ECO:0000256" key="5">
    <source>
        <dbReference type="ARBA" id="ARBA00022840"/>
    </source>
</evidence>
<dbReference type="InterPro" id="IPR020584">
    <property type="entry name" value="DNA_recomb/repair_RecA_CS"/>
</dbReference>
<feature type="domain" description="RecA family profile 1" evidence="13">
    <location>
        <begin position="37"/>
        <end position="196"/>
    </location>
</feature>
<keyword evidence="9 10" id="KW-0742">SOS response</keyword>
<dbReference type="InterPro" id="IPR027417">
    <property type="entry name" value="P-loop_NTPase"/>
</dbReference>
<comment type="function">
    <text evidence="10">Can catalyze the hydrolysis of ATP in the presence of single-stranded DNA, the ATP-dependent uptake of single-stranded DNA by duplex DNA, and the ATP-dependent hybridization of homologous single-stranded DNAs. It interacts with LexA causing its activation and leading to its autocatalytic cleavage.</text>
</comment>
<dbReference type="Proteomes" id="UP000254329">
    <property type="component" value="Unassembled WGS sequence"/>
</dbReference>
<dbReference type="EMBL" id="UGHF01000001">
    <property type="protein sequence ID" value="STO59299.1"/>
    <property type="molecule type" value="Genomic_DNA"/>
</dbReference>
<dbReference type="Gene3D" id="3.40.50.300">
    <property type="entry name" value="P-loop containing nucleotide triphosphate hydrolases"/>
    <property type="match status" value="1"/>
</dbReference>
<dbReference type="SMART" id="SM00382">
    <property type="entry name" value="AAA"/>
    <property type="match status" value="1"/>
</dbReference>
<dbReference type="SUPFAM" id="SSF54752">
    <property type="entry name" value="RecA protein, C-terminal domain"/>
    <property type="match status" value="1"/>
</dbReference>
<organism evidence="15 17">
    <name type="scientific">Canicola haemoglobinophilus</name>
    <dbReference type="NCBI Taxonomy" id="733"/>
    <lineage>
        <taxon>Bacteria</taxon>
        <taxon>Pseudomonadati</taxon>
        <taxon>Pseudomonadota</taxon>
        <taxon>Gammaproteobacteria</taxon>
        <taxon>Pasteurellales</taxon>
        <taxon>Pasteurellaceae</taxon>
        <taxon>Canicola</taxon>
    </lineage>
</organism>
<dbReference type="InterPro" id="IPR013765">
    <property type="entry name" value="DNA_recomb/repair_RecA"/>
</dbReference>
<evidence type="ECO:0000313" key="15">
    <source>
        <dbReference type="EMBL" id="STO59299.1"/>
    </source>
</evidence>
<dbReference type="InterPro" id="IPR049428">
    <property type="entry name" value="RecA-like_N"/>
</dbReference>
<dbReference type="NCBIfam" id="TIGR02012">
    <property type="entry name" value="tigrfam_recA"/>
    <property type="match status" value="1"/>
</dbReference>
<evidence type="ECO:0000256" key="4">
    <source>
        <dbReference type="ARBA" id="ARBA00022763"/>
    </source>
</evidence>
<keyword evidence="7 10" id="KW-0233">DNA recombination</keyword>
<dbReference type="Pfam" id="PF21096">
    <property type="entry name" value="RecA_C"/>
    <property type="match status" value="1"/>
</dbReference>
<dbReference type="GO" id="GO:0009432">
    <property type="term" value="P:SOS response"/>
    <property type="evidence" value="ECO:0007669"/>
    <property type="project" value="UniProtKB-UniRule"/>
</dbReference>
<dbReference type="InterPro" id="IPR049261">
    <property type="entry name" value="RecA-like_C"/>
</dbReference>
<evidence type="ECO:0000259" key="14">
    <source>
        <dbReference type="PROSITE" id="PS50163"/>
    </source>
</evidence>
<accession>A0A1V4B4A5</accession>
<dbReference type="Pfam" id="PF00154">
    <property type="entry name" value="RecA_N"/>
    <property type="match status" value="1"/>
</dbReference>
<keyword evidence="6 10" id="KW-0238">DNA-binding</keyword>
<evidence type="ECO:0000256" key="7">
    <source>
        <dbReference type="ARBA" id="ARBA00023172"/>
    </source>
</evidence>
<dbReference type="CDD" id="cd00983">
    <property type="entry name" value="RecA"/>
    <property type="match status" value="1"/>
</dbReference>
<protein>
    <recommendedName>
        <fullName evidence="2 10">Protein RecA</fullName>
    </recommendedName>
    <alternativeName>
        <fullName evidence="10 11">Recombinase A</fullName>
    </alternativeName>
</protein>
<dbReference type="PROSITE" id="PS50162">
    <property type="entry name" value="RECA_2"/>
    <property type="match status" value="1"/>
</dbReference>
<evidence type="ECO:0000256" key="10">
    <source>
        <dbReference type="HAMAP-Rule" id="MF_00268"/>
    </source>
</evidence>
<dbReference type="GO" id="GO:0005829">
    <property type="term" value="C:cytosol"/>
    <property type="evidence" value="ECO:0007669"/>
    <property type="project" value="TreeGrafter"/>
</dbReference>
<feature type="domain" description="RecA family profile 2" evidence="14">
    <location>
        <begin position="201"/>
        <end position="274"/>
    </location>
</feature>
<name>A0A1V4B4A5_9PAST</name>
<evidence type="ECO:0000256" key="6">
    <source>
        <dbReference type="ARBA" id="ARBA00023125"/>
    </source>
</evidence>
<dbReference type="GO" id="GO:0003697">
    <property type="term" value="F:single-stranded DNA binding"/>
    <property type="evidence" value="ECO:0007669"/>
    <property type="project" value="UniProtKB-UniRule"/>
</dbReference>
<dbReference type="GO" id="GO:0005524">
    <property type="term" value="F:ATP binding"/>
    <property type="evidence" value="ECO:0007669"/>
    <property type="project" value="UniProtKB-UniRule"/>
</dbReference>
<dbReference type="GO" id="GO:0006281">
    <property type="term" value="P:DNA repair"/>
    <property type="evidence" value="ECO:0007669"/>
    <property type="project" value="UniProtKB-UniRule"/>
</dbReference>
<dbReference type="PRINTS" id="PR00142">
    <property type="entry name" value="RECA"/>
</dbReference>
<dbReference type="InterPro" id="IPR003593">
    <property type="entry name" value="AAA+_ATPase"/>
</dbReference>
<evidence type="ECO:0000256" key="1">
    <source>
        <dbReference type="ARBA" id="ARBA00009391"/>
    </source>
</evidence>
<evidence type="ECO:0000256" key="3">
    <source>
        <dbReference type="ARBA" id="ARBA00022741"/>
    </source>
</evidence>
<dbReference type="EMBL" id="UGHJ01000001">
    <property type="protein sequence ID" value="STO69496.1"/>
    <property type="molecule type" value="Genomic_DNA"/>
</dbReference>
<evidence type="ECO:0000313" key="18">
    <source>
        <dbReference type="Proteomes" id="UP000254496"/>
    </source>
</evidence>
<dbReference type="InterPro" id="IPR020588">
    <property type="entry name" value="RecA_ATP-bd"/>
</dbReference>
<keyword evidence="4 10" id="KW-0227">DNA damage</keyword>
<evidence type="ECO:0000313" key="16">
    <source>
        <dbReference type="EMBL" id="STO69496.1"/>
    </source>
</evidence>
<dbReference type="RefSeq" id="WP_078217395.1">
    <property type="nucleotide sequence ID" value="NZ_MUXZ01000001.1"/>
</dbReference>
<evidence type="ECO:0000256" key="12">
    <source>
        <dbReference type="RuleBase" id="RU004527"/>
    </source>
</evidence>
<dbReference type="Proteomes" id="UP000254496">
    <property type="component" value="Unassembled WGS sequence"/>
</dbReference>
<dbReference type="PANTHER" id="PTHR45900:SF1">
    <property type="entry name" value="MITOCHONDRIAL DNA REPAIR PROTEIN RECA HOMOLOG-RELATED"/>
    <property type="match status" value="1"/>
</dbReference>
<dbReference type="PANTHER" id="PTHR45900">
    <property type="entry name" value="RECA"/>
    <property type="match status" value="1"/>
</dbReference>
<dbReference type="GO" id="GO:0003684">
    <property type="term" value="F:damaged DNA binding"/>
    <property type="evidence" value="ECO:0007669"/>
    <property type="project" value="UniProtKB-UniRule"/>
</dbReference>